<dbReference type="Pfam" id="PF11350">
    <property type="entry name" value="DUF3152"/>
    <property type="match status" value="1"/>
</dbReference>
<evidence type="ECO:0000256" key="1">
    <source>
        <dbReference type="SAM" id="MobiDB-lite"/>
    </source>
</evidence>
<feature type="compositionally biased region" description="Polar residues" evidence="1">
    <location>
        <begin position="89"/>
        <end position="105"/>
    </location>
</feature>
<dbReference type="InterPro" id="IPR022603">
    <property type="entry name" value="DUF3152"/>
</dbReference>
<feature type="region of interest" description="Disordered" evidence="1">
    <location>
        <begin position="32"/>
        <end position="109"/>
    </location>
</feature>
<gene>
    <name evidence="4" type="ORF">GCM10025883_22300</name>
</gene>
<dbReference type="EMBL" id="BSUO01000001">
    <property type="protein sequence ID" value="GMA40185.1"/>
    <property type="molecule type" value="Genomic_DNA"/>
</dbReference>
<feature type="signal peptide" evidence="2">
    <location>
        <begin position="1"/>
        <end position="31"/>
    </location>
</feature>
<dbReference type="PROSITE" id="PS51257">
    <property type="entry name" value="PROKAR_LIPOPROTEIN"/>
    <property type="match status" value="1"/>
</dbReference>
<evidence type="ECO:0000313" key="5">
    <source>
        <dbReference type="Proteomes" id="UP001157126"/>
    </source>
</evidence>
<dbReference type="SUPFAM" id="SSF55486">
    <property type="entry name" value="Metalloproteases ('zincins'), catalytic domain"/>
    <property type="match status" value="1"/>
</dbReference>
<keyword evidence="5" id="KW-1185">Reference proteome</keyword>
<organism evidence="4 5">
    <name type="scientific">Mobilicoccus caccae</name>
    <dbReference type="NCBI Taxonomy" id="1859295"/>
    <lineage>
        <taxon>Bacteria</taxon>
        <taxon>Bacillati</taxon>
        <taxon>Actinomycetota</taxon>
        <taxon>Actinomycetes</taxon>
        <taxon>Micrococcales</taxon>
        <taxon>Dermatophilaceae</taxon>
        <taxon>Mobilicoccus</taxon>
    </lineage>
</organism>
<evidence type="ECO:0000259" key="3">
    <source>
        <dbReference type="Pfam" id="PF11350"/>
    </source>
</evidence>
<feature type="domain" description="DUF3152" evidence="3">
    <location>
        <begin position="83"/>
        <end position="257"/>
    </location>
</feature>
<protein>
    <submittedName>
        <fullName evidence="4">Membrane protein</fullName>
    </submittedName>
</protein>
<comment type="caution">
    <text evidence="4">The sequence shown here is derived from an EMBL/GenBank/DDBJ whole genome shotgun (WGS) entry which is preliminary data.</text>
</comment>
<sequence>MSMPTARLARPRPTGIAAATVAFLLAVSGCAAGGGDETAAAPEGAQPITATPTAPATPSPKPTGPDGEAEKDGTEVQTSAAQDVPESGSGRTTVVTLPGQDSSPQDRPGRVVRYTVEIEGGLEKVAAGFPEAVRGYLTDDRGWETRDGVRFEDVSAEERKQGVEPDIRIMFASPDLVDAKCAPLRTNGRLSCHHAGKVMVNAWRWVHGSKNYGEDLDAYRTYLVNHEVGHSLGHGHVACPGRGEKAPIMLQQTLRLDGCLPHPYPA</sequence>
<name>A0ABQ6IS57_9MICO</name>
<accession>A0ABQ6IS57</accession>
<dbReference type="Proteomes" id="UP001157126">
    <property type="component" value="Unassembled WGS sequence"/>
</dbReference>
<proteinExistence type="predicted"/>
<feature type="compositionally biased region" description="Low complexity" evidence="1">
    <location>
        <begin position="45"/>
        <end position="54"/>
    </location>
</feature>
<reference evidence="5" key="1">
    <citation type="journal article" date="2019" name="Int. J. Syst. Evol. Microbiol.">
        <title>The Global Catalogue of Microorganisms (GCM) 10K type strain sequencing project: providing services to taxonomists for standard genome sequencing and annotation.</title>
        <authorList>
            <consortium name="The Broad Institute Genomics Platform"/>
            <consortium name="The Broad Institute Genome Sequencing Center for Infectious Disease"/>
            <person name="Wu L."/>
            <person name="Ma J."/>
        </authorList>
    </citation>
    <scope>NUCLEOTIDE SEQUENCE [LARGE SCALE GENOMIC DNA]</scope>
    <source>
        <strain evidence="5">NBRC 113072</strain>
    </source>
</reference>
<evidence type="ECO:0000313" key="4">
    <source>
        <dbReference type="EMBL" id="GMA40185.1"/>
    </source>
</evidence>
<evidence type="ECO:0000256" key="2">
    <source>
        <dbReference type="SAM" id="SignalP"/>
    </source>
</evidence>
<keyword evidence="2" id="KW-0732">Signal</keyword>
<feature type="chain" id="PRO_5046932369" evidence="2">
    <location>
        <begin position="32"/>
        <end position="266"/>
    </location>
</feature>